<dbReference type="OrthoDB" id="9809404at2"/>
<feature type="domain" description="THUMP" evidence="8">
    <location>
        <begin position="59"/>
        <end position="169"/>
    </location>
</feature>
<feature type="region of interest" description="Disordered" evidence="7">
    <location>
        <begin position="316"/>
        <end position="355"/>
    </location>
</feature>
<dbReference type="Pfam" id="PF02926">
    <property type="entry name" value="THUMP"/>
    <property type="match status" value="1"/>
</dbReference>
<feature type="compositionally biased region" description="Polar residues" evidence="7">
    <location>
        <begin position="444"/>
        <end position="455"/>
    </location>
</feature>
<dbReference type="Gene3D" id="3.30.2130.30">
    <property type="match status" value="1"/>
</dbReference>
<keyword evidence="6" id="KW-0694">RNA-binding</keyword>
<dbReference type="EMBL" id="SJPL01000001">
    <property type="protein sequence ID" value="TWT72101.1"/>
    <property type="molecule type" value="Genomic_DNA"/>
</dbReference>
<keyword evidence="1" id="KW-0963">Cytoplasm</keyword>
<dbReference type="InterPro" id="IPR019614">
    <property type="entry name" value="SAM-dep_methyl-trfase"/>
</dbReference>
<keyword evidence="10" id="KW-1185">Reference proteome</keyword>
<keyword evidence="3 9" id="KW-0489">Methyltransferase</keyword>
<dbReference type="GO" id="GO:0005737">
    <property type="term" value="C:cytoplasm"/>
    <property type="evidence" value="ECO:0007669"/>
    <property type="project" value="InterPro"/>
</dbReference>
<dbReference type="PROSITE" id="PS01261">
    <property type="entry name" value="UPF0020"/>
    <property type="match status" value="1"/>
</dbReference>
<evidence type="ECO:0000313" key="10">
    <source>
        <dbReference type="Proteomes" id="UP000317238"/>
    </source>
</evidence>
<organism evidence="9 10">
    <name type="scientific">Crateriforma conspicua</name>
    <dbReference type="NCBI Taxonomy" id="2527996"/>
    <lineage>
        <taxon>Bacteria</taxon>
        <taxon>Pseudomonadati</taxon>
        <taxon>Planctomycetota</taxon>
        <taxon>Planctomycetia</taxon>
        <taxon>Planctomycetales</taxon>
        <taxon>Planctomycetaceae</taxon>
        <taxon>Crateriforma</taxon>
    </lineage>
</organism>
<feature type="compositionally biased region" description="Basic and acidic residues" evidence="7">
    <location>
        <begin position="343"/>
        <end position="355"/>
    </location>
</feature>
<dbReference type="Pfam" id="PF10672">
    <property type="entry name" value="Methyltrans_SAM"/>
    <property type="match status" value="1"/>
</dbReference>
<gene>
    <name evidence="9" type="primary">rlmL</name>
    <name evidence="9" type="ORF">Pan14r_44180</name>
</gene>
<protein>
    <submittedName>
        <fullName evidence="9">Ribosomal RNA large subunit methyltransferase K/L</fullName>
    </submittedName>
</protein>
<dbReference type="Pfam" id="PF22020">
    <property type="entry name" value="RlmL_1st"/>
    <property type="match status" value="1"/>
</dbReference>
<evidence type="ECO:0000256" key="5">
    <source>
        <dbReference type="ARBA" id="ARBA00022691"/>
    </source>
</evidence>
<dbReference type="GO" id="GO:0070043">
    <property type="term" value="F:rRNA (guanine-N7-)-methyltransferase activity"/>
    <property type="evidence" value="ECO:0007669"/>
    <property type="project" value="TreeGrafter"/>
</dbReference>
<dbReference type="SUPFAM" id="SSF53335">
    <property type="entry name" value="S-adenosyl-L-methionine-dependent methyltransferases"/>
    <property type="match status" value="2"/>
</dbReference>
<feature type="region of interest" description="Disordered" evidence="7">
    <location>
        <begin position="429"/>
        <end position="471"/>
    </location>
</feature>
<dbReference type="PIRSF" id="PIRSF037618">
    <property type="entry name" value="RNA_Mtase_bacteria_prd"/>
    <property type="match status" value="1"/>
</dbReference>
<reference evidence="9 10" key="1">
    <citation type="submission" date="2019-02" db="EMBL/GenBank/DDBJ databases">
        <title>Deep-cultivation of Planctomycetes and their phenomic and genomic characterization uncovers novel biology.</title>
        <authorList>
            <person name="Wiegand S."/>
            <person name="Jogler M."/>
            <person name="Boedeker C."/>
            <person name="Pinto D."/>
            <person name="Vollmers J."/>
            <person name="Rivas-Marin E."/>
            <person name="Kohn T."/>
            <person name="Peeters S.H."/>
            <person name="Heuer A."/>
            <person name="Rast P."/>
            <person name="Oberbeckmann S."/>
            <person name="Bunk B."/>
            <person name="Jeske O."/>
            <person name="Meyerdierks A."/>
            <person name="Storesund J.E."/>
            <person name="Kallscheuer N."/>
            <person name="Luecker S."/>
            <person name="Lage O.M."/>
            <person name="Pohl T."/>
            <person name="Merkel B.J."/>
            <person name="Hornburger P."/>
            <person name="Mueller R.-W."/>
            <person name="Bruemmer F."/>
            <person name="Labrenz M."/>
            <person name="Spormann A.M."/>
            <person name="Op Den Camp H."/>
            <person name="Overmann J."/>
            <person name="Amann R."/>
            <person name="Jetten M.S.M."/>
            <person name="Mascher T."/>
            <person name="Medema M.H."/>
            <person name="Devos D.P."/>
            <person name="Kaster A.-K."/>
            <person name="Ovreas L."/>
            <person name="Rohde M."/>
            <person name="Galperin M.Y."/>
            <person name="Jogler C."/>
        </authorList>
    </citation>
    <scope>NUCLEOTIDE SEQUENCE [LARGE SCALE GENOMIC DNA]</scope>
    <source>
        <strain evidence="9 10">Pan14r</strain>
    </source>
</reference>
<evidence type="ECO:0000256" key="2">
    <source>
        <dbReference type="ARBA" id="ARBA00022552"/>
    </source>
</evidence>
<sequence length="800" mass="89879">MPTHNEILTREPLDRPPLRLIAACSFGLEAVVRRELHSLGIEAEVDGDGQVIFEGDWETVVRANLWLRCADRVLLCVARFTAPDFDTLFEKTRGLNWGEWIPVDGRFPVTGRSVRSELSSVPACQRTVKRAIVDALRRDHQANDLVETAATYEVNVSLIKDIATLTIDTSGASLHRRGYRRDPSRGPLKETLAAATVLLSHWESGRPFCDPFCGTGTIPIEAAWIARSIAPGLMRSFALDDWPAIPNDLRGDLRRDAVTLQTPSVSPTLLATDINPKVLRAARDNAVRAGVEADIHFEAKAFSEFTSRRRFGCLITHPPEGNPSAGSESRYPDSRGGQTPRPTKSDHRSSADRSARVTRELDALFEAFPDVFRRLPTWSHFVLTAYPGLERLLGRKADRRRKLYNGNVACTLFQFHGPKPVVEVRQASADALPPTSDPTSTTSAGNVDGTTNESNKPTRKTPEIQTSESQTLVHASGGAAFGQLPEKAHHQADLFASRLAKRARHLRRWPTKRGITCYRLYEKDVPEIPLVVDRYEDCLHITEYERPHDRDPAQHANWLDLMVETAAKILDVAPENAFLKSRRRQRGNTQHEKQAVQGRRIVVQEDGLKFLVNLSDYVDTGLFLDHRVTRHMVRQQADGTRFLNLFAYTGSFSVYAAAGGAKSTTSVDLSNTYTDWATENLRLNGFESDNHRVITSDVAEFLANHSAGQCYDLVVVDPPTFSNSKRTENVWDVQRDALPLLETVIPLVRPGGVIYFSTNFRRFKFDQDALDVQSVIEISRQTVPEDYRNRRIHRCWRIVR</sequence>
<keyword evidence="5" id="KW-0949">S-adenosyl-L-methionine</keyword>
<dbReference type="InterPro" id="IPR017244">
    <property type="entry name" value="23SrRNA_methyltr_KL"/>
</dbReference>
<evidence type="ECO:0000313" key="9">
    <source>
        <dbReference type="EMBL" id="TWT72101.1"/>
    </source>
</evidence>
<evidence type="ECO:0000256" key="3">
    <source>
        <dbReference type="ARBA" id="ARBA00022603"/>
    </source>
</evidence>
<dbReference type="InterPro" id="IPR054170">
    <property type="entry name" value="RlmL_1st"/>
</dbReference>
<evidence type="ECO:0000256" key="4">
    <source>
        <dbReference type="ARBA" id="ARBA00022679"/>
    </source>
</evidence>
<dbReference type="GO" id="GO:0008990">
    <property type="term" value="F:rRNA (guanine-N2-)-methyltransferase activity"/>
    <property type="evidence" value="ECO:0007669"/>
    <property type="project" value="InterPro"/>
</dbReference>
<comment type="caution">
    <text evidence="9">The sequence shown here is derived from an EMBL/GenBank/DDBJ whole genome shotgun (WGS) entry which is preliminary data.</text>
</comment>
<evidence type="ECO:0000256" key="1">
    <source>
        <dbReference type="ARBA" id="ARBA00022490"/>
    </source>
</evidence>
<proteinExistence type="predicted"/>
<keyword evidence="2" id="KW-0698">rRNA processing</keyword>
<evidence type="ECO:0000256" key="7">
    <source>
        <dbReference type="SAM" id="MobiDB-lite"/>
    </source>
</evidence>
<dbReference type="PANTHER" id="PTHR47313">
    <property type="entry name" value="RIBOSOMAL RNA LARGE SUBUNIT METHYLTRANSFERASE K/L"/>
    <property type="match status" value="1"/>
</dbReference>
<feature type="compositionally biased region" description="Low complexity" evidence="7">
    <location>
        <begin position="433"/>
        <end position="443"/>
    </location>
</feature>
<dbReference type="InterPro" id="IPR029063">
    <property type="entry name" value="SAM-dependent_MTases_sf"/>
</dbReference>
<name>A0A5C5YCC0_9PLAN</name>
<dbReference type="Gene3D" id="3.40.50.150">
    <property type="entry name" value="Vaccinia Virus protein VP39"/>
    <property type="match status" value="2"/>
</dbReference>
<dbReference type="SMART" id="SM00981">
    <property type="entry name" value="THUMP"/>
    <property type="match status" value="1"/>
</dbReference>
<dbReference type="Proteomes" id="UP000317238">
    <property type="component" value="Unassembled WGS sequence"/>
</dbReference>
<keyword evidence="4 9" id="KW-0808">Transferase</keyword>
<evidence type="ECO:0000259" key="8">
    <source>
        <dbReference type="PROSITE" id="PS51165"/>
    </source>
</evidence>
<dbReference type="InterPro" id="IPR004114">
    <property type="entry name" value="THUMP_dom"/>
</dbReference>
<accession>A0A5C5YCC0</accession>
<dbReference type="CDD" id="cd02440">
    <property type="entry name" value="AdoMet_MTases"/>
    <property type="match status" value="1"/>
</dbReference>
<dbReference type="PANTHER" id="PTHR47313:SF1">
    <property type="entry name" value="RIBOSOMAL RNA LARGE SUBUNIT METHYLTRANSFERASE K_L"/>
    <property type="match status" value="1"/>
</dbReference>
<dbReference type="GO" id="GO:0003723">
    <property type="term" value="F:RNA binding"/>
    <property type="evidence" value="ECO:0007669"/>
    <property type="project" value="UniProtKB-UniRule"/>
</dbReference>
<dbReference type="Pfam" id="PF01170">
    <property type="entry name" value="UPF0020"/>
    <property type="match status" value="1"/>
</dbReference>
<dbReference type="InterPro" id="IPR000241">
    <property type="entry name" value="RlmKL-like_Mtase"/>
</dbReference>
<dbReference type="InterPro" id="IPR053943">
    <property type="entry name" value="RlmKL-like_Mtase_CS"/>
</dbReference>
<dbReference type="AlphaFoldDB" id="A0A5C5YCC0"/>
<dbReference type="CDD" id="cd11715">
    <property type="entry name" value="THUMP_AdoMetMT"/>
    <property type="match status" value="1"/>
</dbReference>
<dbReference type="Gene3D" id="3.30.750.80">
    <property type="entry name" value="RNA methyltransferase domain (HRMD) like"/>
    <property type="match status" value="1"/>
</dbReference>
<dbReference type="PROSITE" id="PS51165">
    <property type="entry name" value="THUMP"/>
    <property type="match status" value="1"/>
</dbReference>
<evidence type="ECO:0000256" key="6">
    <source>
        <dbReference type="PROSITE-ProRule" id="PRU00529"/>
    </source>
</evidence>